<sequence>MSAPWVTSQNLFVPIRSLKPPSAECGHMSIFKNRTGRYLWTCRLRLCQRYPQSDSLLEETQIKQTLPHGLQVLEQSCKGEFAAARGDYGLMPSRAGRACPLGPHPTTTSWALVTAWRPPHKDSPTTHQADPLPLLGPCSSLLLQHLWRFTHAPPDGCRVAPASRRNPFVSFTRPSIVLFYFFF</sequence>
<protein>
    <submittedName>
        <fullName evidence="1">Uncharacterized protein</fullName>
    </submittedName>
</protein>
<name>A0A7J8FI49_ROUAE</name>
<dbReference type="Proteomes" id="UP000593571">
    <property type="component" value="Unassembled WGS sequence"/>
</dbReference>
<gene>
    <name evidence="1" type="ORF">HJG63_011840</name>
</gene>
<accession>A0A7J8FI49</accession>
<proteinExistence type="predicted"/>
<keyword evidence="2" id="KW-1185">Reference proteome</keyword>
<evidence type="ECO:0000313" key="1">
    <source>
        <dbReference type="EMBL" id="KAF6447378.1"/>
    </source>
</evidence>
<evidence type="ECO:0000313" key="2">
    <source>
        <dbReference type="Proteomes" id="UP000593571"/>
    </source>
</evidence>
<comment type="caution">
    <text evidence="1">The sequence shown here is derived from an EMBL/GenBank/DDBJ whole genome shotgun (WGS) entry which is preliminary data.</text>
</comment>
<reference evidence="1 2" key="1">
    <citation type="journal article" date="2020" name="Nature">
        <title>Six reference-quality genomes reveal evolution of bat adaptations.</title>
        <authorList>
            <person name="Jebb D."/>
            <person name="Huang Z."/>
            <person name="Pippel M."/>
            <person name="Hughes G.M."/>
            <person name="Lavrichenko K."/>
            <person name="Devanna P."/>
            <person name="Winkler S."/>
            <person name="Jermiin L.S."/>
            <person name="Skirmuntt E.C."/>
            <person name="Katzourakis A."/>
            <person name="Burkitt-Gray L."/>
            <person name="Ray D.A."/>
            <person name="Sullivan K.A.M."/>
            <person name="Roscito J.G."/>
            <person name="Kirilenko B.M."/>
            <person name="Davalos L.M."/>
            <person name="Corthals A.P."/>
            <person name="Power M.L."/>
            <person name="Jones G."/>
            <person name="Ransome R.D."/>
            <person name="Dechmann D.K.N."/>
            <person name="Locatelli A.G."/>
            <person name="Puechmaille S.J."/>
            <person name="Fedrigo O."/>
            <person name="Jarvis E.D."/>
            <person name="Hiller M."/>
            <person name="Vernes S.C."/>
            <person name="Myers E.W."/>
            <person name="Teeling E.C."/>
        </authorList>
    </citation>
    <scope>NUCLEOTIDE SEQUENCE [LARGE SCALE GENOMIC DNA]</scope>
    <source>
        <strain evidence="1">MRouAeg1</strain>
        <tissue evidence="1">Muscle</tissue>
    </source>
</reference>
<dbReference type="EMBL" id="JACASE010000007">
    <property type="protein sequence ID" value="KAF6447378.1"/>
    <property type="molecule type" value="Genomic_DNA"/>
</dbReference>
<dbReference type="AlphaFoldDB" id="A0A7J8FI49"/>
<organism evidence="1 2">
    <name type="scientific">Rousettus aegyptiacus</name>
    <name type="common">Egyptian fruit bat</name>
    <name type="synonym">Pteropus aegyptiacus</name>
    <dbReference type="NCBI Taxonomy" id="9407"/>
    <lineage>
        <taxon>Eukaryota</taxon>
        <taxon>Metazoa</taxon>
        <taxon>Chordata</taxon>
        <taxon>Craniata</taxon>
        <taxon>Vertebrata</taxon>
        <taxon>Euteleostomi</taxon>
        <taxon>Mammalia</taxon>
        <taxon>Eutheria</taxon>
        <taxon>Laurasiatheria</taxon>
        <taxon>Chiroptera</taxon>
        <taxon>Yinpterochiroptera</taxon>
        <taxon>Pteropodoidea</taxon>
        <taxon>Pteropodidae</taxon>
        <taxon>Rousettinae</taxon>
        <taxon>Rousettus</taxon>
    </lineage>
</organism>